<evidence type="ECO:0000313" key="7">
    <source>
        <dbReference type="EMBL" id="RUA22283.1"/>
    </source>
</evidence>
<organism evidence="7">
    <name type="scientific">Billgrantia gudaonensis</name>
    <dbReference type="NCBI Taxonomy" id="376427"/>
    <lineage>
        <taxon>Bacteria</taxon>
        <taxon>Pseudomonadati</taxon>
        <taxon>Pseudomonadota</taxon>
        <taxon>Gammaproteobacteria</taxon>
        <taxon>Oceanospirillales</taxon>
        <taxon>Halomonadaceae</taxon>
        <taxon>Billgrantia</taxon>
    </lineage>
</organism>
<evidence type="ECO:0000256" key="5">
    <source>
        <dbReference type="SAM" id="MobiDB-lite"/>
    </source>
</evidence>
<dbReference type="GO" id="GO:0005524">
    <property type="term" value="F:ATP binding"/>
    <property type="evidence" value="ECO:0007669"/>
    <property type="project" value="UniProtKB-KW"/>
</dbReference>
<keyword evidence="2" id="KW-0378">Hydrolase</keyword>
<evidence type="ECO:0000256" key="2">
    <source>
        <dbReference type="ARBA" id="ARBA00022801"/>
    </source>
</evidence>
<evidence type="ECO:0000256" key="4">
    <source>
        <dbReference type="ARBA" id="ARBA00022840"/>
    </source>
</evidence>
<dbReference type="EMBL" id="RXHI01000020">
    <property type="protein sequence ID" value="RUA22283.1"/>
    <property type="molecule type" value="Genomic_DNA"/>
</dbReference>
<dbReference type="AlphaFoldDB" id="A0A3S0NH70"/>
<dbReference type="GO" id="GO:0004386">
    <property type="term" value="F:helicase activity"/>
    <property type="evidence" value="ECO:0007669"/>
    <property type="project" value="UniProtKB-KW"/>
</dbReference>
<feature type="domain" description="UvrD-like helicase ATP-binding" evidence="6">
    <location>
        <begin position="35"/>
        <end position="60"/>
    </location>
</feature>
<keyword evidence="1" id="KW-0547">Nucleotide-binding</keyword>
<feature type="compositionally biased region" description="Basic residues" evidence="5">
    <location>
        <begin position="62"/>
        <end position="72"/>
    </location>
</feature>
<name>A0A3S0NH70_9GAMM</name>
<reference evidence="7" key="1">
    <citation type="submission" date="2018-12" db="EMBL/GenBank/DDBJ databases">
        <authorList>
            <person name="Jadhav K."/>
            <person name="Kushwaha B."/>
            <person name="Jadhav I."/>
        </authorList>
    </citation>
    <scope>NUCLEOTIDE SEQUENCE [LARGE SCALE GENOMIC DNA]</scope>
    <source>
        <strain evidence="7">SBS 10</strain>
    </source>
</reference>
<dbReference type="GO" id="GO:0016787">
    <property type="term" value="F:hydrolase activity"/>
    <property type="evidence" value="ECO:0007669"/>
    <property type="project" value="UniProtKB-KW"/>
</dbReference>
<evidence type="ECO:0000259" key="6">
    <source>
        <dbReference type="Pfam" id="PF00580"/>
    </source>
</evidence>
<accession>A0A3S0NH70</accession>
<comment type="caution">
    <text evidence="7">The sequence shown here is derived from an EMBL/GenBank/DDBJ whole genome shotgun (WGS) entry which is preliminary data.</text>
</comment>
<dbReference type="InterPro" id="IPR027417">
    <property type="entry name" value="P-loop_NTPase"/>
</dbReference>
<evidence type="ECO:0000256" key="3">
    <source>
        <dbReference type="ARBA" id="ARBA00022806"/>
    </source>
</evidence>
<dbReference type="InterPro" id="IPR014016">
    <property type="entry name" value="UvrD-like_ATP-bd"/>
</dbReference>
<keyword evidence="4" id="KW-0067">ATP-binding</keyword>
<proteinExistence type="predicted"/>
<evidence type="ECO:0000256" key="1">
    <source>
        <dbReference type="ARBA" id="ARBA00022741"/>
    </source>
</evidence>
<protein>
    <recommendedName>
        <fullName evidence="6">UvrD-like helicase ATP-binding domain-containing protein</fullName>
    </recommendedName>
</protein>
<feature type="region of interest" description="Disordered" evidence="5">
    <location>
        <begin position="62"/>
        <end position="84"/>
    </location>
</feature>
<dbReference type="Pfam" id="PF00580">
    <property type="entry name" value="UvrD-helicase"/>
    <property type="match status" value="1"/>
</dbReference>
<sequence>MRQQFPVALVDGFRTPTRCGTASSTGSTAWPNSPETGVFLIGDPKRAIYAFRGADIHTCKARRGTAGRHVTRHQPAPAPPWSPR</sequence>
<dbReference type="Gene3D" id="3.40.50.300">
    <property type="entry name" value="P-loop containing nucleotide triphosphate hydrolases"/>
    <property type="match status" value="1"/>
</dbReference>
<gene>
    <name evidence="7" type="ORF">DSL92_06755</name>
</gene>
<keyword evidence="3" id="KW-0347">Helicase</keyword>